<accession>A0ABT1RX22</accession>
<proteinExistence type="inferred from homology"/>
<keyword evidence="2" id="KW-1133">Transmembrane helix</keyword>
<dbReference type="Proteomes" id="UP001524473">
    <property type="component" value="Unassembled WGS sequence"/>
</dbReference>
<sequence>MMKTGRNGKGSVGNPDFEDVSSYSAPLKRGKKKRKRLFLCLKLCLALVCVCLIGAGSAMAYVSTSLIGGLTTQPLSKDLEKLGIPEDVELDDSVTNIALFGLDTRGDSFEGNSDIMMIVSVDNRHKMVKLISILRDTKVELEGSPARINAAYAYGGPDLAVYTLNRTFALEDYSLNIQDYVSVNFGNAAKVIEAVDGVDLEITAEEAGQINANLNLALQDDTRAEIVPEDFIEEKAGMAHLNGNQTVAYSRIRVLGGDAARAGRQQKVLEAVLQKVRGGRVNYAELIRAVMPLCKTSLDLEDILALSPILLTDFTVETLTVPGDREEAWGGLDPDFDDNWVFIYDFEQAARHIREFLEAGPSQPSAQSSGVS</sequence>
<gene>
    <name evidence="4" type="ORF">NE695_04695</name>
</gene>
<feature type="domain" description="Cell envelope-related transcriptional attenuator" evidence="3">
    <location>
        <begin position="112"/>
        <end position="276"/>
    </location>
</feature>
<dbReference type="GeneID" id="90534011"/>
<dbReference type="InterPro" id="IPR004474">
    <property type="entry name" value="LytR_CpsA_psr"/>
</dbReference>
<evidence type="ECO:0000256" key="2">
    <source>
        <dbReference type="SAM" id="Phobius"/>
    </source>
</evidence>
<feature type="transmembrane region" description="Helical" evidence="2">
    <location>
        <begin position="37"/>
        <end position="62"/>
    </location>
</feature>
<dbReference type="NCBIfam" id="TIGR00350">
    <property type="entry name" value="lytR_cpsA_psr"/>
    <property type="match status" value="1"/>
</dbReference>
<dbReference type="PANTHER" id="PTHR33392:SF6">
    <property type="entry name" value="POLYISOPRENYL-TEICHOIC ACID--PEPTIDOGLYCAN TEICHOIC ACID TRANSFERASE TAGU"/>
    <property type="match status" value="1"/>
</dbReference>
<comment type="caution">
    <text evidence="4">The sequence shown here is derived from an EMBL/GenBank/DDBJ whole genome shotgun (WGS) entry which is preliminary data.</text>
</comment>
<dbReference type="PANTHER" id="PTHR33392">
    <property type="entry name" value="POLYISOPRENYL-TEICHOIC ACID--PEPTIDOGLYCAN TEICHOIC ACID TRANSFERASE TAGU"/>
    <property type="match status" value="1"/>
</dbReference>
<dbReference type="RefSeq" id="WP_066867605.1">
    <property type="nucleotide sequence ID" value="NZ_CABKVV010000014.1"/>
</dbReference>
<protein>
    <submittedName>
        <fullName evidence="4">LCP family protein</fullName>
    </submittedName>
</protein>
<evidence type="ECO:0000313" key="4">
    <source>
        <dbReference type="EMBL" id="MCQ4839211.1"/>
    </source>
</evidence>
<dbReference type="Gene3D" id="3.40.630.190">
    <property type="entry name" value="LCP protein"/>
    <property type="match status" value="1"/>
</dbReference>
<evidence type="ECO:0000259" key="3">
    <source>
        <dbReference type="Pfam" id="PF03816"/>
    </source>
</evidence>
<organism evidence="4 5">
    <name type="scientific">Neglectibacter timonensis</name>
    <dbReference type="NCBI Taxonomy" id="1776382"/>
    <lineage>
        <taxon>Bacteria</taxon>
        <taxon>Bacillati</taxon>
        <taxon>Bacillota</taxon>
        <taxon>Clostridia</taxon>
        <taxon>Eubacteriales</taxon>
        <taxon>Oscillospiraceae</taxon>
        <taxon>Neglectibacter</taxon>
    </lineage>
</organism>
<reference evidence="4 5" key="1">
    <citation type="submission" date="2022-06" db="EMBL/GenBank/DDBJ databases">
        <title>Isolation of gut microbiota from human fecal samples.</title>
        <authorList>
            <person name="Pamer E.G."/>
            <person name="Barat B."/>
            <person name="Waligurski E."/>
            <person name="Medina S."/>
            <person name="Paddock L."/>
            <person name="Mostad J."/>
        </authorList>
    </citation>
    <scope>NUCLEOTIDE SEQUENCE [LARGE SCALE GENOMIC DNA]</scope>
    <source>
        <strain evidence="4 5">DFI.9.73</strain>
    </source>
</reference>
<keyword evidence="2" id="KW-0812">Transmembrane</keyword>
<keyword evidence="2" id="KW-0472">Membrane</keyword>
<evidence type="ECO:0000313" key="5">
    <source>
        <dbReference type="Proteomes" id="UP001524473"/>
    </source>
</evidence>
<dbReference type="InterPro" id="IPR050922">
    <property type="entry name" value="LytR/CpsA/Psr_CW_biosynth"/>
</dbReference>
<keyword evidence="5" id="KW-1185">Reference proteome</keyword>
<dbReference type="EMBL" id="JANFZH010000007">
    <property type="protein sequence ID" value="MCQ4839211.1"/>
    <property type="molecule type" value="Genomic_DNA"/>
</dbReference>
<name>A0ABT1RX22_9FIRM</name>
<comment type="similarity">
    <text evidence="1">Belongs to the LytR/CpsA/Psr (LCP) family.</text>
</comment>
<evidence type="ECO:0000256" key="1">
    <source>
        <dbReference type="ARBA" id="ARBA00006068"/>
    </source>
</evidence>
<dbReference type="Pfam" id="PF03816">
    <property type="entry name" value="LytR_cpsA_psr"/>
    <property type="match status" value="1"/>
</dbReference>